<evidence type="ECO:0000313" key="1">
    <source>
        <dbReference type="EMBL" id="SVD96930.1"/>
    </source>
</evidence>
<dbReference type="PROSITE" id="PS51257">
    <property type="entry name" value="PROKAR_LIPOPROTEIN"/>
    <property type="match status" value="1"/>
</dbReference>
<organism evidence="1">
    <name type="scientific">marine metagenome</name>
    <dbReference type="NCBI Taxonomy" id="408172"/>
    <lineage>
        <taxon>unclassified sequences</taxon>
        <taxon>metagenomes</taxon>
        <taxon>ecological metagenomes</taxon>
    </lineage>
</organism>
<dbReference type="InterPro" id="IPR029052">
    <property type="entry name" value="Metallo-depent_PP-like"/>
</dbReference>
<dbReference type="PROSITE" id="PS51318">
    <property type="entry name" value="TAT"/>
    <property type="match status" value="1"/>
</dbReference>
<dbReference type="Gene3D" id="3.60.21.10">
    <property type="match status" value="1"/>
</dbReference>
<dbReference type="EMBL" id="UINC01185299">
    <property type="protein sequence ID" value="SVD96930.1"/>
    <property type="molecule type" value="Genomic_DNA"/>
</dbReference>
<dbReference type="AlphaFoldDB" id="A0A382ZNR2"/>
<reference evidence="1" key="1">
    <citation type="submission" date="2018-05" db="EMBL/GenBank/DDBJ databases">
        <authorList>
            <person name="Lanie J.A."/>
            <person name="Ng W.-L."/>
            <person name="Kazmierczak K.M."/>
            <person name="Andrzejewski T.M."/>
            <person name="Davidsen T.M."/>
            <person name="Wayne K.J."/>
            <person name="Tettelin H."/>
            <person name="Glass J.I."/>
            <person name="Rusch D."/>
            <person name="Podicherti R."/>
            <person name="Tsui H.-C.T."/>
            <person name="Winkler M.E."/>
        </authorList>
    </citation>
    <scope>NUCLEOTIDE SEQUENCE</scope>
</reference>
<gene>
    <name evidence="1" type="ORF">METZ01_LOCUS449784</name>
</gene>
<evidence type="ECO:0008006" key="2">
    <source>
        <dbReference type="Google" id="ProtNLM"/>
    </source>
</evidence>
<feature type="non-terminal residue" evidence="1">
    <location>
        <position position="87"/>
    </location>
</feature>
<proteinExistence type="predicted"/>
<name>A0A382ZNR2_9ZZZZ</name>
<dbReference type="InterPro" id="IPR006311">
    <property type="entry name" value="TAT_signal"/>
</dbReference>
<sequence length="87" mass="9401">MTKNISRPGSRRTFLAETAFGCGALVLGSQGFAACAAAEKETPPVLKIGLLTDLHYAEKATAGSRHYRDSLRKIRPAVDHFNKVKAD</sequence>
<protein>
    <recommendedName>
        <fullName evidence="2">Calcineurin-like phosphoesterase domain-containing protein</fullName>
    </recommendedName>
</protein>
<accession>A0A382ZNR2</accession>